<gene>
    <name evidence="1" type="ORF">CAEBREN_06501</name>
</gene>
<keyword evidence="2" id="KW-1185">Reference proteome</keyword>
<dbReference type="HOGENOM" id="CLU_1497520_0_0_1"/>
<dbReference type="OrthoDB" id="5827637at2759"/>
<dbReference type="FunCoup" id="G0NND4">
    <property type="interactions" value="31"/>
</dbReference>
<name>G0NND4_CAEBE</name>
<dbReference type="Proteomes" id="UP000008068">
    <property type="component" value="Unassembled WGS sequence"/>
</dbReference>
<organism evidence="2">
    <name type="scientific">Caenorhabditis brenneri</name>
    <name type="common">Nematode worm</name>
    <dbReference type="NCBI Taxonomy" id="135651"/>
    <lineage>
        <taxon>Eukaryota</taxon>
        <taxon>Metazoa</taxon>
        <taxon>Ecdysozoa</taxon>
        <taxon>Nematoda</taxon>
        <taxon>Chromadorea</taxon>
        <taxon>Rhabditida</taxon>
        <taxon>Rhabditina</taxon>
        <taxon>Rhabditomorpha</taxon>
        <taxon>Rhabditoidea</taxon>
        <taxon>Rhabditidae</taxon>
        <taxon>Peloderinae</taxon>
        <taxon>Caenorhabditis</taxon>
    </lineage>
</organism>
<dbReference type="InParanoid" id="G0NND4"/>
<evidence type="ECO:0000313" key="2">
    <source>
        <dbReference type="Proteomes" id="UP000008068"/>
    </source>
</evidence>
<protein>
    <submittedName>
        <fullName evidence="1">Uncharacterized protein</fullName>
    </submittedName>
</protein>
<dbReference type="AlphaFoldDB" id="G0NND4"/>
<evidence type="ECO:0000313" key="1">
    <source>
        <dbReference type="EMBL" id="EGT34499.1"/>
    </source>
</evidence>
<sequence>MLQLLVASTAPSLGKPNVIKCALVKGVKEQTKKLSVFIEWLCDRKKPFDGPKDENTNRLLYLQEFPWFANESCETVRDLMPVVDCEDSVCIKAVIKQPPAERTICETGGAIVRDCWSRVFSDAVKNPRARRDVVRLAQTSDSEETIGIIYTCEGFLCNSSAVSRFSMLFLPMLLLLIRRN</sequence>
<dbReference type="EMBL" id="GL379914">
    <property type="protein sequence ID" value="EGT34499.1"/>
    <property type="molecule type" value="Genomic_DNA"/>
</dbReference>
<dbReference type="eggNOG" id="ENOG502SFNV">
    <property type="taxonomic scope" value="Eukaryota"/>
</dbReference>
<reference evidence="2" key="1">
    <citation type="submission" date="2011-07" db="EMBL/GenBank/DDBJ databases">
        <authorList>
            <consortium name="Caenorhabditis brenneri Sequencing and Analysis Consortium"/>
            <person name="Wilson R.K."/>
        </authorList>
    </citation>
    <scope>NUCLEOTIDE SEQUENCE [LARGE SCALE GENOMIC DNA]</scope>
    <source>
        <strain evidence="2">PB2801</strain>
    </source>
</reference>
<accession>G0NND4</accession>
<proteinExistence type="predicted"/>